<dbReference type="SUPFAM" id="SSF54909">
    <property type="entry name" value="Dimeric alpha+beta barrel"/>
    <property type="match status" value="1"/>
</dbReference>
<reference evidence="1" key="1">
    <citation type="submission" date="2021-08" db="EMBL/GenBank/DDBJ databases">
        <title>Sphingopyxis panaciterrulae sp. nov., isolated from the surface water of the Yellow Sea.</title>
        <authorList>
            <person name="Gao Z."/>
            <person name="Zhang D."/>
            <person name="Zhang A."/>
        </authorList>
    </citation>
    <scope>NUCLEOTIDE SEQUENCE</scope>
    <source>
        <strain evidence="1">XHP0097</strain>
    </source>
</reference>
<evidence type="ECO:0000313" key="2">
    <source>
        <dbReference type="Proteomes" id="UP001166571"/>
    </source>
</evidence>
<evidence type="ECO:0008006" key="3">
    <source>
        <dbReference type="Google" id="ProtNLM"/>
    </source>
</evidence>
<sequence>MIARRWHGIVPREKSDAYRRLMIEVAIPDYRSIAGNRGAWCLTREDGALVHFEMLTFWDSYQAIEAFAGSPLDAAKYYDFDADFLIEQEPTVLHFEVSTNA</sequence>
<dbReference type="InterPro" id="IPR011008">
    <property type="entry name" value="Dimeric_a/b-barrel"/>
</dbReference>
<accession>A0ABS7MCJ3</accession>
<dbReference type="EMBL" id="JAILXK010000001">
    <property type="protein sequence ID" value="MBY4636746.1"/>
    <property type="molecule type" value="Genomic_DNA"/>
</dbReference>
<name>A0ABS7MCJ3_9SPHN</name>
<keyword evidence="2" id="KW-1185">Reference proteome</keyword>
<evidence type="ECO:0000313" key="1">
    <source>
        <dbReference type="EMBL" id="MBY4636746.1"/>
    </source>
</evidence>
<protein>
    <recommendedName>
        <fullName evidence="3">Antibiotic biosynthesis monooxygenase</fullName>
    </recommendedName>
</protein>
<gene>
    <name evidence="1" type="ORF">K5P26_06280</name>
</gene>
<dbReference type="RefSeq" id="WP_222136108.1">
    <property type="nucleotide sequence ID" value="NZ_JAILXK010000001.1"/>
</dbReference>
<proteinExistence type="predicted"/>
<organism evidence="1 2">
    <name type="scientific">Sphingopyxis jiangsuensis</name>
    <dbReference type="NCBI Taxonomy" id="2871171"/>
    <lineage>
        <taxon>Bacteria</taxon>
        <taxon>Pseudomonadati</taxon>
        <taxon>Pseudomonadota</taxon>
        <taxon>Alphaproteobacteria</taxon>
        <taxon>Sphingomonadales</taxon>
        <taxon>Sphingomonadaceae</taxon>
        <taxon>Sphingopyxis</taxon>
    </lineage>
</organism>
<dbReference type="Proteomes" id="UP001166571">
    <property type="component" value="Unassembled WGS sequence"/>
</dbReference>
<comment type="caution">
    <text evidence="1">The sequence shown here is derived from an EMBL/GenBank/DDBJ whole genome shotgun (WGS) entry which is preliminary data.</text>
</comment>